<dbReference type="EMBL" id="OZ034819">
    <property type="protein sequence ID" value="CAL1393958.1"/>
    <property type="molecule type" value="Genomic_DNA"/>
</dbReference>
<dbReference type="Proteomes" id="UP001497516">
    <property type="component" value="Chromosome 6"/>
</dbReference>
<reference evidence="1 2" key="1">
    <citation type="submission" date="2024-04" db="EMBL/GenBank/DDBJ databases">
        <authorList>
            <person name="Fracassetti M."/>
        </authorList>
    </citation>
    <scope>NUCLEOTIDE SEQUENCE [LARGE SCALE GENOMIC DNA]</scope>
</reference>
<name>A0AAV2F7L1_9ROSI</name>
<evidence type="ECO:0000313" key="1">
    <source>
        <dbReference type="EMBL" id="CAL1393958.1"/>
    </source>
</evidence>
<gene>
    <name evidence="1" type="ORF">LTRI10_LOCUS34491</name>
</gene>
<dbReference type="AlphaFoldDB" id="A0AAV2F7L1"/>
<accession>A0AAV2F7L1</accession>
<evidence type="ECO:0000313" key="2">
    <source>
        <dbReference type="Proteomes" id="UP001497516"/>
    </source>
</evidence>
<protein>
    <submittedName>
        <fullName evidence="1">Uncharacterized protein</fullName>
    </submittedName>
</protein>
<organism evidence="1 2">
    <name type="scientific">Linum trigynum</name>
    <dbReference type="NCBI Taxonomy" id="586398"/>
    <lineage>
        <taxon>Eukaryota</taxon>
        <taxon>Viridiplantae</taxon>
        <taxon>Streptophyta</taxon>
        <taxon>Embryophyta</taxon>
        <taxon>Tracheophyta</taxon>
        <taxon>Spermatophyta</taxon>
        <taxon>Magnoliopsida</taxon>
        <taxon>eudicotyledons</taxon>
        <taxon>Gunneridae</taxon>
        <taxon>Pentapetalae</taxon>
        <taxon>rosids</taxon>
        <taxon>fabids</taxon>
        <taxon>Malpighiales</taxon>
        <taxon>Linaceae</taxon>
        <taxon>Linum</taxon>
    </lineage>
</organism>
<sequence length="85" mass="9821">MESHLCFRWGRRRRRQVAGGIRWSKYLVLYLLTILIVSHPGKFAPTVVDSAGVISSDPLIVDLKYRIAISRHETESKSLELRKNE</sequence>
<proteinExistence type="predicted"/>
<keyword evidence="2" id="KW-1185">Reference proteome</keyword>